<sequence>MIRRIPHASQRDERQEPQFFAAPRLKTATARRAAPTTGTRERLRDYAAPSTPVRSVLTPMERRQVFIEAGPLGPFCFSALLHGALLTLLLWPHQQLSGGATGAEPQVEMVFDQPPTKHSMQGPRSQDQGGGQPAQNTQTPSPQPPSEANSDSAESAPSTVVPTPDQPSAPPLEQDHSAELTQTPPTTAPVTPGHSPSAQAHTQRGHQHHRQTTSSSATSNPFAHPMDLSFNEQPSPRPRHRGRPAGSGGPIDMSLGPLSMNGQINAPFKTKTSIRGVSEDYAGEIDRWIKAHIYYPEEAARNGEDGATSVHVVLDRYGRVKTVRLIGSSGSYSLDAGLTSTFQGSHLPPPPPDMKGDHFEFDMTLNYILIRQ</sequence>
<gene>
    <name evidence="7" type="ORF">KB213_01940</name>
</gene>
<name>A0ABS5E4J5_9PROT</name>
<keyword evidence="8" id="KW-1185">Reference proteome</keyword>
<accession>A0ABS5E4J5</accession>
<keyword evidence="4" id="KW-0472">Membrane</keyword>
<evidence type="ECO:0000313" key="7">
    <source>
        <dbReference type="EMBL" id="MBR0558824.1"/>
    </source>
</evidence>
<organism evidence="7 8">
    <name type="scientific">Neokomagataea anthophila</name>
    <dbReference type="NCBI Taxonomy" id="2826925"/>
    <lineage>
        <taxon>Bacteria</taxon>
        <taxon>Pseudomonadati</taxon>
        <taxon>Pseudomonadota</taxon>
        <taxon>Alphaproteobacteria</taxon>
        <taxon>Acetobacterales</taxon>
        <taxon>Acetobacteraceae</taxon>
        <taxon>Neokomagataea</taxon>
    </lineage>
</organism>
<evidence type="ECO:0000256" key="3">
    <source>
        <dbReference type="ARBA" id="ARBA00022989"/>
    </source>
</evidence>
<evidence type="ECO:0000256" key="4">
    <source>
        <dbReference type="ARBA" id="ARBA00023136"/>
    </source>
</evidence>
<dbReference type="InterPro" id="IPR006260">
    <property type="entry name" value="TonB/TolA_C"/>
</dbReference>
<dbReference type="NCBIfam" id="TIGR01352">
    <property type="entry name" value="tonB_Cterm"/>
    <property type="match status" value="1"/>
</dbReference>
<keyword evidence="2" id="KW-0812">Transmembrane</keyword>
<dbReference type="Pfam" id="PF03544">
    <property type="entry name" value="TonB_C"/>
    <property type="match status" value="1"/>
</dbReference>
<feature type="domain" description="TonB C-terminal" evidence="6">
    <location>
        <begin position="280"/>
        <end position="372"/>
    </location>
</feature>
<keyword evidence="3" id="KW-1133">Transmembrane helix</keyword>
<dbReference type="EMBL" id="JAGRQH010000001">
    <property type="protein sequence ID" value="MBR0558824.1"/>
    <property type="molecule type" value="Genomic_DNA"/>
</dbReference>
<evidence type="ECO:0000256" key="1">
    <source>
        <dbReference type="ARBA" id="ARBA00004167"/>
    </source>
</evidence>
<comment type="subcellular location">
    <subcellularLocation>
        <location evidence="1">Membrane</location>
        <topology evidence="1">Single-pass membrane protein</topology>
    </subcellularLocation>
</comment>
<comment type="caution">
    <text evidence="7">The sequence shown here is derived from an EMBL/GenBank/DDBJ whole genome shotgun (WGS) entry which is preliminary data.</text>
</comment>
<dbReference type="SUPFAM" id="SSF74653">
    <property type="entry name" value="TolA/TonB C-terminal domain"/>
    <property type="match status" value="1"/>
</dbReference>
<dbReference type="Proteomes" id="UP000677812">
    <property type="component" value="Unassembled WGS sequence"/>
</dbReference>
<feature type="compositionally biased region" description="Polar residues" evidence="5">
    <location>
        <begin position="116"/>
        <end position="127"/>
    </location>
</feature>
<dbReference type="Gene3D" id="3.30.1150.10">
    <property type="match status" value="1"/>
</dbReference>
<evidence type="ECO:0000313" key="8">
    <source>
        <dbReference type="Proteomes" id="UP000677812"/>
    </source>
</evidence>
<dbReference type="RefSeq" id="WP_211680360.1">
    <property type="nucleotide sequence ID" value="NZ_JAGRQH010000001.1"/>
</dbReference>
<feature type="region of interest" description="Disordered" evidence="5">
    <location>
        <begin position="113"/>
        <end position="251"/>
    </location>
</feature>
<protein>
    <submittedName>
        <fullName evidence="7">TonB family protein</fullName>
    </submittedName>
</protein>
<proteinExistence type="predicted"/>
<evidence type="ECO:0000259" key="6">
    <source>
        <dbReference type="PROSITE" id="PS52015"/>
    </source>
</evidence>
<feature type="compositionally biased region" description="Polar residues" evidence="5">
    <location>
        <begin position="147"/>
        <end position="161"/>
    </location>
</feature>
<evidence type="ECO:0000256" key="2">
    <source>
        <dbReference type="ARBA" id="ARBA00022692"/>
    </source>
</evidence>
<dbReference type="PROSITE" id="PS52015">
    <property type="entry name" value="TONB_CTD"/>
    <property type="match status" value="1"/>
</dbReference>
<evidence type="ECO:0000256" key="5">
    <source>
        <dbReference type="SAM" id="MobiDB-lite"/>
    </source>
</evidence>
<reference evidence="7 8" key="1">
    <citation type="submission" date="2021-04" db="EMBL/GenBank/DDBJ databases">
        <title>The complete genome sequence of Neokomagataea sp. TBRC 2177.</title>
        <authorList>
            <person name="Charoenyingcharoen P."/>
            <person name="Yukphan P."/>
        </authorList>
    </citation>
    <scope>NUCLEOTIDE SEQUENCE [LARGE SCALE GENOMIC DNA]</scope>
    <source>
        <strain evidence="7 8">TBRC 2177</strain>
    </source>
</reference>
<dbReference type="InterPro" id="IPR037682">
    <property type="entry name" value="TonB_C"/>
</dbReference>
<feature type="compositionally biased region" description="Low complexity" evidence="5">
    <location>
        <begin position="181"/>
        <end position="202"/>
    </location>
</feature>